<dbReference type="InterPro" id="IPR009003">
    <property type="entry name" value="Peptidase_S1_PA"/>
</dbReference>
<keyword evidence="6" id="KW-0720">Serine protease</keyword>
<feature type="chain" id="PRO_5026112385" description="chitinase" evidence="7">
    <location>
        <begin position="27"/>
        <end position="498"/>
    </location>
</feature>
<dbReference type="InterPro" id="IPR018114">
    <property type="entry name" value="TRYPSIN_HIS"/>
</dbReference>
<sequence length="498" mass="56189">MDNSENMFVLVPFLFLLIWTTASIDATRSNRRVRHDITCNARRRGYFPDERDCTRYFLCLGGRKHVFKCVRGSTFVPSANRCIQNTTCAKARTVDSHEPSFQFCNDGYRRRGEMCYKIFPVFTTWENANIYCARDSAVLAQSTSQHILRFLKRLSRFFNTQDFWISTENMDSTIRNMTTLRGKGAIEDKDHRQMLDHLCIKLSHLHGYKPVRAVCQYQNGYICQKQFTSSATAPSGPRTPILQSSCVNGPQTQPIVGGRNAESSHHPWMVSLQKHHKHICGATLINRCWLLSAAHCLTVPFVLPKDMPTHAVFGWNAANTRLHLRILLGSIVLHPTFSAYPVPTNDIALVKLNQCTSKFRPMCPSSPELPVNNLQCYVLGFGATDPSGGGITNRQSLQILSMPLIDDATCQSSYLDRFNNNRTYITNTMFCAGYMEGGRDSCRGDSGGPLICMNRVTRRILQWGVVSWGGGCAIRNKPGVYAKVAAFHSWIQNTTRFV</sequence>
<dbReference type="PANTHER" id="PTHR24253">
    <property type="entry name" value="TRANSMEMBRANE PROTEASE SERINE"/>
    <property type="match status" value="1"/>
</dbReference>
<keyword evidence="4" id="KW-1015">Disulfide bond</keyword>
<dbReference type="InterPro" id="IPR001254">
    <property type="entry name" value="Trypsin_dom"/>
</dbReference>
<dbReference type="InterPro" id="IPR002557">
    <property type="entry name" value="Chitin-bd_dom"/>
</dbReference>
<gene>
    <name evidence="11" type="primary">LOC104265951</name>
</gene>
<evidence type="ECO:0000256" key="1">
    <source>
        <dbReference type="ARBA" id="ARBA00000822"/>
    </source>
</evidence>
<proteinExistence type="evidence at transcript level"/>
<dbReference type="Pfam" id="PF01607">
    <property type="entry name" value="CBM_14"/>
    <property type="match status" value="1"/>
</dbReference>
<dbReference type="SUPFAM" id="SSF50494">
    <property type="entry name" value="Trypsin-like serine proteases"/>
    <property type="match status" value="1"/>
</dbReference>
<dbReference type="GO" id="GO:0008843">
    <property type="term" value="F:endochitinase activity"/>
    <property type="evidence" value="ECO:0007669"/>
    <property type="project" value="UniProtKB-EC"/>
</dbReference>
<dbReference type="InterPro" id="IPR001314">
    <property type="entry name" value="Peptidase_S1A"/>
</dbReference>
<keyword evidence="7" id="KW-0732">Signal</keyword>
<organism evidence="11">
    <name type="scientific">Phallusia mammillata</name>
    <dbReference type="NCBI Taxonomy" id="59560"/>
    <lineage>
        <taxon>Eukaryota</taxon>
        <taxon>Metazoa</taxon>
        <taxon>Chordata</taxon>
        <taxon>Tunicata</taxon>
        <taxon>Ascidiacea</taxon>
        <taxon>Phlebobranchia</taxon>
        <taxon>Ascidiidae</taxon>
        <taxon>Phallusia</taxon>
    </lineage>
</organism>
<dbReference type="Pfam" id="PF00089">
    <property type="entry name" value="Trypsin"/>
    <property type="match status" value="1"/>
</dbReference>
<keyword evidence="3" id="KW-0624">Polysaccharide degradation</keyword>
<feature type="domain" description="C-type lectin" evidence="8">
    <location>
        <begin position="111"/>
        <end position="224"/>
    </location>
</feature>
<reference evidence="11" key="1">
    <citation type="submission" date="2020-04" db="EMBL/GenBank/DDBJ databases">
        <authorList>
            <person name="Neveu A P."/>
        </authorList>
    </citation>
    <scope>NUCLEOTIDE SEQUENCE</scope>
    <source>
        <tissue evidence="11">Whole embryo</tissue>
    </source>
</reference>
<dbReference type="GO" id="GO:0006508">
    <property type="term" value="P:proteolysis"/>
    <property type="evidence" value="ECO:0007669"/>
    <property type="project" value="UniProtKB-KW"/>
</dbReference>
<evidence type="ECO:0000256" key="3">
    <source>
        <dbReference type="ARBA" id="ARBA00023024"/>
    </source>
</evidence>
<dbReference type="InterPro" id="IPR043504">
    <property type="entry name" value="Peptidase_S1_PA_chymotrypsin"/>
</dbReference>
<dbReference type="PROSITE" id="PS00135">
    <property type="entry name" value="TRYPSIN_SER"/>
    <property type="match status" value="1"/>
</dbReference>
<dbReference type="CDD" id="cd00037">
    <property type="entry name" value="CLECT"/>
    <property type="match status" value="1"/>
</dbReference>
<dbReference type="CDD" id="cd00190">
    <property type="entry name" value="Tryp_SPc"/>
    <property type="match status" value="1"/>
</dbReference>
<accession>A0A6F9DID1</accession>
<keyword evidence="6" id="KW-0645">Protease</keyword>
<feature type="domain" description="Chitin-binding type-2" evidence="10">
    <location>
        <begin position="36"/>
        <end position="90"/>
    </location>
</feature>
<dbReference type="InterPro" id="IPR016187">
    <property type="entry name" value="CTDL_fold"/>
</dbReference>
<evidence type="ECO:0000256" key="7">
    <source>
        <dbReference type="SAM" id="SignalP"/>
    </source>
</evidence>
<dbReference type="InterPro" id="IPR001304">
    <property type="entry name" value="C-type_lectin-like"/>
</dbReference>
<evidence type="ECO:0000313" key="11">
    <source>
        <dbReference type="EMBL" id="CAB3263182.1"/>
    </source>
</evidence>
<dbReference type="InterPro" id="IPR036508">
    <property type="entry name" value="Chitin-bd_dom_sf"/>
</dbReference>
<dbReference type="EMBL" id="LR787320">
    <property type="protein sequence ID" value="CAB3263182.1"/>
    <property type="molecule type" value="mRNA"/>
</dbReference>
<dbReference type="Gene3D" id="3.10.100.10">
    <property type="entry name" value="Mannose-Binding Protein A, subunit A"/>
    <property type="match status" value="1"/>
</dbReference>
<dbReference type="EC" id="3.2.1.14" evidence="2"/>
<dbReference type="InterPro" id="IPR016186">
    <property type="entry name" value="C-type_lectin-like/link_sf"/>
</dbReference>
<dbReference type="Gene3D" id="2.170.140.10">
    <property type="entry name" value="Chitin binding domain"/>
    <property type="match status" value="1"/>
</dbReference>
<protein>
    <recommendedName>
        <fullName evidence="2">chitinase</fullName>
        <ecNumber evidence="2">3.2.1.14</ecNumber>
    </recommendedName>
</protein>
<evidence type="ECO:0000256" key="2">
    <source>
        <dbReference type="ARBA" id="ARBA00012729"/>
    </source>
</evidence>
<keyword evidence="3" id="KW-0146">Chitin degradation</keyword>
<dbReference type="GO" id="GO:0008061">
    <property type="term" value="F:chitin binding"/>
    <property type="evidence" value="ECO:0007669"/>
    <property type="project" value="InterPro"/>
</dbReference>
<dbReference type="SUPFAM" id="SSF57625">
    <property type="entry name" value="Invertebrate chitin-binding proteins"/>
    <property type="match status" value="1"/>
</dbReference>
<dbReference type="SMART" id="SM00020">
    <property type="entry name" value="Tryp_SPc"/>
    <property type="match status" value="1"/>
</dbReference>
<dbReference type="PANTHER" id="PTHR24253:SF176">
    <property type="entry name" value="CORIN, ISOFORM B"/>
    <property type="match status" value="1"/>
</dbReference>
<evidence type="ECO:0000256" key="4">
    <source>
        <dbReference type="ARBA" id="ARBA00023157"/>
    </source>
</evidence>
<evidence type="ECO:0000256" key="5">
    <source>
        <dbReference type="ARBA" id="ARBA00024195"/>
    </source>
</evidence>
<comment type="catalytic activity">
    <reaction evidence="1">
        <text>Random endo-hydrolysis of N-acetyl-beta-D-glucosaminide (1-&gt;4)-beta-linkages in chitin and chitodextrins.</text>
        <dbReference type="EC" id="3.2.1.14"/>
    </reaction>
</comment>
<evidence type="ECO:0000259" key="10">
    <source>
        <dbReference type="PROSITE" id="PS50940"/>
    </source>
</evidence>
<dbReference type="GO" id="GO:0005576">
    <property type="term" value="C:extracellular region"/>
    <property type="evidence" value="ECO:0007669"/>
    <property type="project" value="InterPro"/>
</dbReference>
<keyword evidence="6" id="KW-0378">Hydrolase</keyword>
<dbReference type="PRINTS" id="PR00722">
    <property type="entry name" value="CHYMOTRYPSIN"/>
</dbReference>
<dbReference type="InterPro" id="IPR033116">
    <property type="entry name" value="TRYPSIN_SER"/>
</dbReference>
<dbReference type="GO" id="GO:0006032">
    <property type="term" value="P:chitin catabolic process"/>
    <property type="evidence" value="ECO:0007669"/>
    <property type="project" value="UniProtKB-KW"/>
</dbReference>
<keyword evidence="3" id="KW-0119">Carbohydrate metabolism</keyword>
<name>A0A6F9DID1_9ASCI</name>
<dbReference type="PROSITE" id="PS50940">
    <property type="entry name" value="CHIT_BIND_II"/>
    <property type="match status" value="1"/>
</dbReference>
<comment type="similarity">
    <text evidence="5">Belongs to the peptidase S1 family. CLIP subfamily.</text>
</comment>
<dbReference type="Gene3D" id="2.40.10.10">
    <property type="entry name" value="Trypsin-like serine proteases"/>
    <property type="match status" value="2"/>
</dbReference>
<evidence type="ECO:0000256" key="6">
    <source>
        <dbReference type="RuleBase" id="RU363034"/>
    </source>
</evidence>
<dbReference type="SUPFAM" id="SSF56436">
    <property type="entry name" value="C-type lectin-like"/>
    <property type="match status" value="1"/>
</dbReference>
<feature type="domain" description="Peptidase S1" evidence="9">
    <location>
        <begin position="255"/>
        <end position="496"/>
    </location>
</feature>
<evidence type="ECO:0000259" key="9">
    <source>
        <dbReference type="PROSITE" id="PS50240"/>
    </source>
</evidence>
<dbReference type="FunFam" id="2.40.10.10:FF:000002">
    <property type="entry name" value="Transmembrane protease serine"/>
    <property type="match status" value="1"/>
</dbReference>
<dbReference type="PROSITE" id="PS00134">
    <property type="entry name" value="TRYPSIN_HIS"/>
    <property type="match status" value="1"/>
</dbReference>
<dbReference type="PROSITE" id="PS50240">
    <property type="entry name" value="TRYPSIN_DOM"/>
    <property type="match status" value="1"/>
</dbReference>
<dbReference type="GO" id="GO:0004252">
    <property type="term" value="F:serine-type endopeptidase activity"/>
    <property type="evidence" value="ECO:0007669"/>
    <property type="project" value="InterPro"/>
</dbReference>
<dbReference type="SMART" id="SM00494">
    <property type="entry name" value="ChtBD2"/>
    <property type="match status" value="1"/>
</dbReference>
<dbReference type="Pfam" id="PF00059">
    <property type="entry name" value="Lectin_C"/>
    <property type="match status" value="1"/>
</dbReference>
<dbReference type="PROSITE" id="PS50041">
    <property type="entry name" value="C_TYPE_LECTIN_2"/>
    <property type="match status" value="1"/>
</dbReference>
<feature type="signal peptide" evidence="7">
    <location>
        <begin position="1"/>
        <end position="26"/>
    </location>
</feature>
<evidence type="ECO:0000259" key="8">
    <source>
        <dbReference type="PROSITE" id="PS50041"/>
    </source>
</evidence>
<dbReference type="AlphaFoldDB" id="A0A6F9DID1"/>